<dbReference type="SUPFAM" id="SSF56300">
    <property type="entry name" value="Metallo-dependent phosphatases"/>
    <property type="match status" value="1"/>
</dbReference>
<dbReference type="GeneID" id="4782123"/>
<dbReference type="HOGENOM" id="CLU_041441_5_0_2"/>
<evidence type="ECO:0000313" key="3">
    <source>
        <dbReference type="Proteomes" id="UP000002593"/>
    </source>
</evidence>
<keyword evidence="3" id="KW-1185">Reference proteome</keyword>
<dbReference type="InterPro" id="IPR041733">
    <property type="entry name" value="PAE1087_MPP"/>
</dbReference>
<feature type="domain" description="Calcineurin-like phosphoesterase" evidence="1">
    <location>
        <begin position="2"/>
        <end position="179"/>
    </location>
</feature>
<dbReference type="InterPro" id="IPR029052">
    <property type="entry name" value="Metallo-depent_PP-like"/>
</dbReference>
<dbReference type="PANTHER" id="PTHR37523">
    <property type="entry name" value="METALLOPHOSPHOESTERASE"/>
    <property type="match status" value="1"/>
</dbReference>
<dbReference type="GO" id="GO:0016787">
    <property type="term" value="F:hydrolase activity"/>
    <property type="evidence" value="ECO:0007669"/>
    <property type="project" value="InterPro"/>
</dbReference>
<evidence type="ECO:0000313" key="2">
    <source>
        <dbReference type="EMBL" id="ABM80290.1"/>
    </source>
</evidence>
<dbReference type="Pfam" id="PF00149">
    <property type="entry name" value="Metallophos"/>
    <property type="match status" value="1"/>
</dbReference>
<name>A2BJX9_HYPBU</name>
<dbReference type="Gene3D" id="3.60.21.10">
    <property type="match status" value="1"/>
</dbReference>
<dbReference type="KEGG" id="hbu:Hbut_0424"/>
<dbReference type="EMBL" id="CP000493">
    <property type="protein sequence ID" value="ABM80290.1"/>
    <property type="molecule type" value="Genomic_DNA"/>
</dbReference>
<dbReference type="eggNOG" id="arCOG01145">
    <property type="taxonomic scope" value="Archaea"/>
</dbReference>
<accession>A2BJX9</accession>
<protein>
    <submittedName>
        <fullName evidence="2">Phosphoesterase</fullName>
    </submittedName>
</protein>
<dbReference type="PANTHER" id="PTHR37523:SF1">
    <property type="entry name" value="CALCINEURIN-LIKE PHOSPHOESTERASE DOMAIN-CONTAINING PROTEIN"/>
    <property type="match status" value="1"/>
</dbReference>
<dbReference type="RefSeq" id="WP_011821608.1">
    <property type="nucleotide sequence ID" value="NC_008818.1"/>
</dbReference>
<dbReference type="InterPro" id="IPR004843">
    <property type="entry name" value="Calcineurin-like_PHP"/>
</dbReference>
<dbReference type="Proteomes" id="UP000002593">
    <property type="component" value="Chromosome"/>
</dbReference>
<proteinExistence type="predicted"/>
<organism evidence="2 3">
    <name type="scientific">Hyperthermus butylicus (strain DSM 5456 / JCM 9403 / PLM1-5)</name>
    <dbReference type="NCBI Taxonomy" id="415426"/>
    <lineage>
        <taxon>Archaea</taxon>
        <taxon>Thermoproteota</taxon>
        <taxon>Thermoprotei</taxon>
        <taxon>Desulfurococcales</taxon>
        <taxon>Pyrodictiaceae</taxon>
        <taxon>Hyperthermus</taxon>
    </lineage>
</organism>
<dbReference type="STRING" id="415426.Hbut_0424"/>
<evidence type="ECO:0000259" key="1">
    <source>
        <dbReference type="Pfam" id="PF00149"/>
    </source>
</evidence>
<dbReference type="AlphaFoldDB" id="A2BJX9"/>
<dbReference type="EnsemblBacteria" id="ABM80290">
    <property type="protein sequence ID" value="ABM80290"/>
    <property type="gene ID" value="Hbut_0424"/>
</dbReference>
<dbReference type="OrthoDB" id="50367at2157"/>
<sequence>MLRLLIISDVHAAFKKLEKLAAIERDIVVLAGDLARCGSVEEAARVLEILAAQGAPVVWVPGNCDARSLADYTGPSNTFNVHGRVVEVNGLVFVGVGGSTPTPFSTPFEMGEDEVAAVLSKAFNSVAGRHARLVLVTHSPPYASGLDRIRGGEYVGSKSVRKALAEARPLLAATGHIHEAWGVASVEGVTVVNPGSLAEGRYAIALVDLEMGVVVVRTQRLG</sequence>
<gene>
    <name evidence="2" type="ordered locus">Hbut_0424</name>
</gene>
<reference evidence="2 3" key="1">
    <citation type="journal article" date="2007" name="Archaea">
        <title>The genome of Hyperthermus butylicus: a sulfur-reducing, peptide fermenting, neutrophilic Crenarchaeote growing up to 108 degrees C.</title>
        <authorList>
            <person name="Brugger K."/>
            <person name="Chen L."/>
            <person name="Stark M."/>
            <person name="Zibat A."/>
            <person name="Redder P."/>
            <person name="Ruepp A."/>
            <person name="Awayez M."/>
            <person name="She Q."/>
            <person name="Garrett R.A."/>
            <person name="Klenk H.P."/>
        </authorList>
    </citation>
    <scope>NUCLEOTIDE SEQUENCE [LARGE SCALE GENOMIC DNA]</scope>
    <source>
        <strain evidence="3">DSM 5456 / JCM 9403 / PLM1-5</strain>
    </source>
</reference>
<dbReference type="CDD" id="cd07392">
    <property type="entry name" value="MPP_PAE1087"/>
    <property type="match status" value="1"/>
</dbReference>